<protein>
    <recommendedName>
        <fullName evidence="11">G-protein coupled receptors family 1 profile domain-containing protein</fullName>
    </recommendedName>
</protein>
<dbReference type="OrthoDB" id="5957382at2759"/>
<feature type="transmembrane region" description="Helical" evidence="10">
    <location>
        <begin position="145"/>
        <end position="170"/>
    </location>
</feature>
<dbReference type="GO" id="GO:0005886">
    <property type="term" value="C:plasma membrane"/>
    <property type="evidence" value="ECO:0007669"/>
    <property type="project" value="TreeGrafter"/>
</dbReference>
<comment type="subcellular location">
    <subcellularLocation>
        <location evidence="1">Membrane</location>
        <topology evidence="1">Multi-pass membrane protein</topology>
    </subcellularLocation>
</comment>
<proteinExistence type="inferred from homology"/>
<gene>
    <name evidence="12" type="ORF">CEUTPL_LOCUS8000</name>
</gene>
<dbReference type="PANTHER" id="PTHR24238">
    <property type="entry name" value="G-PROTEIN COUPLED RECEPTOR"/>
    <property type="match status" value="1"/>
</dbReference>
<dbReference type="InterPro" id="IPR000276">
    <property type="entry name" value="GPCR_Rhodpsn"/>
</dbReference>
<sequence length="399" mass="45754">MGSESSKSTVERVVVTESQLIGFEVNRKLFFWIILLISVVALLGNLLTVRTVIYRKYKFLQKTCIISLAVSDILTVTLFAMNNLELLRKKPMTWIYGESMCHGIPIGQILGNLTSSLALLVIAVDRYHNVIHALSKKWNPALWKCLTGALILWIICLGLSYPVVTFYLYIPIILEGEYTAMCSGAPVTKSVIFIYYICMNCLFFIPIVTMFFWFYYKIALLIWRHRKPPADSYNHPEITETSTGTKPDFSTNGKLVAKKKNMQMERKIRSFKIVLALIVAFIGCRLPYWMLLLYQQANVVDKNLMWTMRFSAISLYLLNCALNPFLYTFLNITIIICKKAKKFLTTTLCCWFSNSDFEDFETGKGMECGFAANDNNNEKSSAVPVKFIDVPKFNQREIN</sequence>
<evidence type="ECO:0000259" key="11">
    <source>
        <dbReference type="PROSITE" id="PS50262"/>
    </source>
</evidence>
<keyword evidence="6 10" id="KW-0472">Membrane</keyword>
<feature type="transmembrane region" description="Helical" evidence="10">
    <location>
        <begin position="104"/>
        <end position="124"/>
    </location>
</feature>
<organism evidence="12 13">
    <name type="scientific">Ceutorhynchus assimilis</name>
    <name type="common">cabbage seed weevil</name>
    <dbReference type="NCBI Taxonomy" id="467358"/>
    <lineage>
        <taxon>Eukaryota</taxon>
        <taxon>Metazoa</taxon>
        <taxon>Ecdysozoa</taxon>
        <taxon>Arthropoda</taxon>
        <taxon>Hexapoda</taxon>
        <taxon>Insecta</taxon>
        <taxon>Pterygota</taxon>
        <taxon>Neoptera</taxon>
        <taxon>Endopterygota</taxon>
        <taxon>Coleoptera</taxon>
        <taxon>Polyphaga</taxon>
        <taxon>Cucujiformia</taxon>
        <taxon>Curculionidae</taxon>
        <taxon>Ceutorhynchinae</taxon>
        <taxon>Ceutorhynchus</taxon>
    </lineage>
</organism>
<dbReference type="PRINTS" id="PR00237">
    <property type="entry name" value="GPCRRHODOPSN"/>
</dbReference>
<name>A0A9N9MS14_9CUCU</name>
<comment type="similarity">
    <text evidence="2 9">Belongs to the G-protein coupled receptor 1 family.</text>
</comment>
<evidence type="ECO:0000256" key="10">
    <source>
        <dbReference type="SAM" id="Phobius"/>
    </source>
</evidence>
<reference evidence="12" key="1">
    <citation type="submission" date="2022-01" db="EMBL/GenBank/DDBJ databases">
        <authorList>
            <person name="King R."/>
        </authorList>
    </citation>
    <scope>NUCLEOTIDE SEQUENCE</scope>
</reference>
<dbReference type="GO" id="GO:0008188">
    <property type="term" value="F:neuropeptide receptor activity"/>
    <property type="evidence" value="ECO:0007669"/>
    <property type="project" value="TreeGrafter"/>
</dbReference>
<dbReference type="Pfam" id="PF00001">
    <property type="entry name" value="7tm_1"/>
    <property type="match status" value="1"/>
</dbReference>
<dbReference type="SUPFAM" id="SSF81321">
    <property type="entry name" value="Family A G protein-coupled receptor-like"/>
    <property type="match status" value="1"/>
</dbReference>
<evidence type="ECO:0000256" key="3">
    <source>
        <dbReference type="ARBA" id="ARBA00022692"/>
    </source>
</evidence>
<evidence type="ECO:0000313" key="13">
    <source>
        <dbReference type="Proteomes" id="UP001152799"/>
    </source>
</evidence>
<dbReference type="Proteomes" id="UP001152799">
    <property type="component" value="Chromosome 4"/>
</dbReference>
<keyword evidence="5 9" id="KW-0297">G-protein coupled receptor</keyword>
<evidence type="ECO:0000256" key="7">
    <source>
        <dbReference type="ARBA" id="ARBA00023170"/>
    </source>
</evidence>
<feature type="transmembrane region" description="Helical" evidence="10">
    <location>
        <begin position="65"/>
        <end position="84"/>
    </location>
</feature>
<dbReference type="PROSITE" id="PS50262">
    <property type="entry name" value="G_PROTEIN_RECEP_F1_2"/>
    <property type="match status" value="1"/>
</dbReference>
<keyword evidence="7 9" id="KW-0675">Receptor</keyword>
<keyword evidence="8 9" id="KW-0807">Transducer</keyword>
<accession>A0A9N9MS14</accession>
<dbReference type="AlphaFoldDB" id="A0A9N9MS14"/>
<evidence type="ECO:0000256" key="9">
    <source>
        <dbReference type="RuleBase" id="RU000688"/>
    </source>
</evidence>
<feature type="transmembrane region" description="Helical" evidence="10">
    <location>
        <begin position="190"/>
        <end position="216"/>
    </location>
</feature>
<dbReference type="EMBL" id="OU892280">
    <property type="protein sequence ID" value="CAG9767435.1"/>
    <property type="molecule type" value="Genomic_DNA"/>
</dbReference>
<evidence type="ECO:0000256" key="8">
    <source>
        <dbReference type="ARBA" id="ARBA00023224"/>
    </source>
</evidence>
<evidence type="ECO:0000256" key="5">
    <source>
        <dbReference type="ARBA" id="ARBA00023040"/>
    </source>
</evidence>
<keyword evidence="13" id="KW-1185">Reference proteome</keyword>
<feature type="transmembrane region" description="Helical" evidence="10">
    <location>
        <begin position="273"/>
        <end position="293"/>
    </location>
</feature>
<feature type="transmembrane region" description="Helical" evidence="10">
    <location>
        <begin position="313"/>
        <end position="337"/>
    </location>
</feature>
<feature type="transmembrane region" description="Helical" evidence="10">
    <location>
        <begin position="29"/>
        <end position="53"/>
    </location>
</feature>
<evidence type="ECO:0000256" key="1">
    <source>
        <dbReference type="ARBA" id="ARBA00004141"/>
    </source>
</evidence>
<dbReference type="InterPro" id="IPR017452">
    <property type="entry name" value="GPCR_Rhodpsn_7TM"/>
</dbReference>
<keyword evidence="3 9" id="KW-0812">Transmembrane</keyword>
<dbReference type="CDD" id="cd00637">
    <property type="entry name" value="7tm_classA_rhodopsin-like"/>
    <property type="match status" value="1"/>
</dbReference>
<evidence type="ECO:0000256" key="2">
    <source>
        <dbReference type="ARBA" id="ARBA00010663"/>
    </source>
</evidence>
<dbReference type="PANTHER" id="PTHR24238:SF58">
    <property type="entry name" value="FI22604P1"/>
    <property type="match status" value="1"/>
</dbReference>
<evidence type="ECO:0000256" key="4">
    <source>
        <dbReference type="ARBA" id="ARBA00022989"/>
    </source>
</evidence>
<dbReference type="PROSITE" id="PS00237">
    <property type="entry name" value="G_PROTEIN_RECEP_F1_1"/>
    <property type="match status" value="1"/>
</dbReference>
<feature type="domain" description="G-protein coupled receptors family 1 profile" evidence="11">
    <location>
        <begin position="44"/>
        <end position="327"/>
    </location>
</feature>
<keyword evidence="4 10" id="KW-1133">Transmembrane helix</keyword>
<evidence type="ECO:0000256" key="6">
    <source>
        <dbReference type="ARBA" id="ARBA00023136"/>
    </source>
</evidence>
<dbReference type="Gene3D" id="1.20.1070.10">
    <property type="entry name" value="Rhodopsin 7-helix transmembrane proteins"/>
    <property type="match status" value="1"/>
</dbReference>
<evidence type="ECO:0000313" key="12">
    <source>
        <dbReference type="EMBL" id="CAG9767435.1"/>
    </source>
</evidence>